<dbReference type="InterPro" id="IPR006224">
    <property type="entry name" value="PsdUridine_synth_RluA-like_CS"/>
</dbReference>
<evidence type="ECO:0000313" key="12">
    <source>
        <dbReference type="Proteomes" id="UP000292423"/>
    </source>
</evidence>
<name>A0A4Q7Z4V9_9GAMM</name>
<dbReference type="PROSITE" id="PS01129">
    <property type="entry name" value="PSI_RLU"/>
    <property type="match status" value="1"/>
</dbReference>
<feature type="domain" description="RNA-binding S4" evidence="10">
    <location>
        <begin position="22"/>
        <end position="81"/>
    </location>
</feature>
<keyword evidence="4" id="KW-0698">rRNA processing</keyword>
<dbReference type="SUPFAM" id="SSF55174">
    <property type="entry name" value="Alpha-L RNA-binding motif"/>
    <property type="match status" value="1"/>
</dbReference>
<evidence type="ECO:0000256" key="5">
    <source>
        <dbReference type="ARBA" id="ARBA00022884"/>
    </source>
</evidence>
<dbReference type="NCBIfam" id="NF008249">
    <property type="entry name" value="PRK11025.1"/>
    <property type="match status" value="1"/>
</dbReference>
<dbReference type="Gene3D" id="3.30.2350.10">
    <property type="entry name" value="Pseudouridine synthase"/>
    <property type="match status" value="1"/>
</dbReference>
<gene>
    <name evidence="11" type="ORF">EV700_1841</name>
</gene>
<evidence type="ECO:0000259" key="10">
    <source>
        <dbReference type="SMART" id="SM00363"/>
    </source>
</evidence>
<evidence type="ECO:0000256" key="9">
    <source>
        <dbReference type="RuleBase" id="RU362028"/>
    </source>
</evidence>
<comment type="similarity">
    <text evidence="3 9">Belongs to the pseudouridine synthase RluA family.</text>
</comment>
<dbReference type="InterPro" id="IPR036986">
    <property type="entry name" value="S4_RNA-bd_sf"/>
</dbReference>
<dbReference type="InterPro" id="IPR002942">
    <property type="entry name" value="S4_RNA-bd"/>
</dbReference>
<dbReference type="RefSeq" id="WP_130412994.1">
    <property type="nucleotide sequence ID" value="NZ_SHKX01000012.1"/>
</dbReference>
<evidence type="ECO:0000256" key="1">
    <source>
        <dbReference type="ARBA" id="ARBA00000381"/>
    </source>
</evidence>
<dbReference type="InterPro" id="IPR006225">
    <property type="entry name" value="PsdUridine_synth_RluC/D"/>
</dbReference>
<dbReference type="OrthoDB" id="9807829at2"/>
<dbReference type="PANTHER" id="PTHR21600:SF92">
    <property type="entry name" value="RIBOSOMAL LARGE SUBUNIT PSEUDOURIDINE SYNTHASE C"/>
    <property type="match status" value="1"/>
</dbReference>
<dbReference type="InterPro" id="IPR006145">
    <property type="entry name" value="PsdUridine_synth_RsuA/RluA"/>
</dbReference>
<evidence type="ECO:0000256" key="3">
    <source>
        <dbReference type="ARBA" id="ARBA00010876"/>
    </source>
</evidence>
<sequence>MNQTDTSSAVRFITVKDGEEGQRIDNFLITALKGLPRTMVYRIVRKGEVRVNKGRIKADYRIQAGDVIRVPPMRLPEAPAVAAPSPHLAQFLRGRILHHQDGLIVVDKPAGLAVHGGSNLPFGLIEAMRVLFPEKDFLELVHRIDRDTSGLLMVAEKRSVLRELHEQLRQGRMRKTYVALLAGQLKGGQHKVTAPLFKTNLPNGERIVRVNNEEGKPSETVFRVIERFEHATLVEASPLTGRTHQIRVHAQFLGHPILGDEKYGNDEAGKAARAWGLNRLFLHARDLTLKMPDKPEPLKFTCPLAPELQAVVEYLRRAKS</sequence>
<dbReference type="CDD" id="cd00165">
    <property type="entry name" value="S4"/>
    <property type="match status" value="1"/>
</dbReference>
<evidence type="ECO:0000256" key="4">
    <source>
        <dbReference type="ARBA" id="ARBA00022552"/>
    </source>
</evidence>
<dbReference type="GO" id="GO:0003723">
    <property type="term" value="F:RNA binding"/>
    <property type="evidence" value="ECO:0007669"/>
    <property type="project" value="UniProtKB-KW"/>
</dbReference>
<comment type="function">
    <text evidence="2">Responsible for synthesis of pseudouridine from uracil at positions 955, 2504 and 2580 in 23S ribosomal RNA.</text>
</comment>
<accession>A0A4Q7Z4V9</accession>
<dbReference type="CDD" id="cd02869">
    <property type="entry name" value="PseudoU_synth_RluA_like"/>
    <property type="match status" value="1"/>
</dbReference>
<dbReference type="Pfam" id="PF00849">
    <property type="entry name" value="PseudoU_synth_2"/>
    <property type="match status" value="1"/>
</dbReference>
<evidence type="ECO:0000256" key="2">
    <source>
        <dbReference type="ARBA" id="ARBA00002876"/>
    </source>
</evidence>
<organism evidence="11 12">
    <name type="scientific">Fluviicoccus keumensis</name>
    <dbReference type="NCBI Taxonomy" id="1435465"/>
    <lineage>
        <taxon>Bacteria</taxon>
        <taxon>Pseudomonadati</taxon>
        <taxon>Pseudomonadota</taxon>
        <taxon>Gammaproteobacteria</taxon>
        <taxon>Moraxellales</taxon>
        <taxon>Moraxellaceae</taxon>
        <taxon>Fluviicoccus</taxon>
    </lineage>
</organism>
<dbReference type="InterPro" id="IPR050188">
    <property type="entry name" value="RluA_PseudoU_synthase"/>
</dbReference>
<keyword evidence="5 8" id="KW-0694">RNA-binding</keyword>
<dbReference type="SMART" id="SM00363">
    <property type="entry name" value="S4"/>
    <property type="match status" value="1"/>
</dbReference>
<dbReference type="SUPFAM" id="SSF55120">
    <property type="entry name" value="Pseudouridine synthase"/>
    <property type="match status" value="1"/>
</dbReference>
<evidence type="ECO:0000256" key="6">
    <source>
        <dbReference type="ARBA" id="ARBA00023235"/>
    </source>
</evidence>
<dbReference type="PANTHER" id="PTHR21600">
    <property type="entry name" value="MITOCHONDRIAL RNA PSEUDOURIDINE SYNTHASE"/>
    <property type="match status" value="1"/>
</dbReference>
<evidence type="ECO:0000313" key="11">
    <source>
        <dbReference type="EMBL" id="RZU45034.1"/>
    </source>
</evidence>
<dbReference type="GO" id="GO:0160141">
    <property type="term" value="F:23S rRNA pseudouridine(955/2504/2580) synthase activity"/>
    <property type="evidence" value="ECO:0007669"/>
    <property type="project" value="UniProtKB-EC"/>
</dbReference>
<feature type="active site" evidence="7">
    <location>
        <position position="145"/>
    </location>
</feature>
<reference evidence="11 12" key="1">
    <citation type="submission" date="2019-02" db="EMBL/GenBank/DDBJ databases">
        <title>Genomic Encyclopedia of Type Strains, Phase IV (KMG-IV): sequencing the most valuable type-strain genomes for metagenomic binning, comparative biology and taxonomic classification.</title>
        <authorList>
            <person name="Goeker M."/>
        </authorList>
    </citation>
    <scope>NUCLEOTIDE SEQUENCE [LARGE SCALE GENOMIC DNA]</scope>
    <source>
        <strain evidence="11 12">DSM 105135</strain>
    </source>
</reference>
<comment type="caution">
    <text evidence="11">The sequence shown here is derived from an EMBL/GenBank/DDBJ whole genome shotgun (WGS) entry which is preliminary data.</text>
</comment>
<dbReference type="EC" id="5.4.99.-" evidence="9"/>
<comment type="catalytic activity">
    <reaction evidence="9">
        <text>a uridine in RNA = a pseudouridine in RNA</text>
        <dbReference type="Rhea" id="RHEA:48348"/>
        <dbReference type="Rhea" id="RHEA-COMP:12068"/>
        <dbReference type="Rhea" id="RHEA-COMP:12069"/>
        <dbReference type="ChEBI" id="CHEBI:65314"/>
        <dbReference type="ChEBI" id="CHEBI:65315"/>
    </reaction>
</comment>
<proteinExistence type="inferred from homology"/>
<evidence type="ECO:0000256" key="7">
    <source>
        <dbReference type="PIRSR" id="PIRSR606225-1"/>
    </source>
</evidence>
<dbReference type="InterPro" id="IPR020103">
    <property type="entry name" value="PsdUridine_synth_cat_dom_sf"/>
</dbReference>
<dbReference type="PROSITE" id="PS50889">
    <property type="entry name" value="S4"/>
    <property type="match status" value="1"/>
</dbReference>
<dbReference type="Proteomes" id="UP000292423">
    <property type="component" value="Unassembled WGS sequence"/>
</dbReference>
<comment type="catalytic activity">
    <reaction evidence="1">
        <text>uridine(955/2504/2580) in 23S rRNA = pseudouridine(955/2504/2580) in 23S rRNA</text>
        <dbReference type="Rhea" id="RHEA:42528"/>
        <dbReference type="Rhea" id="RHEA-COMP:10099"/>
        <dbReference type="Rhea" id="RHEA-COMP:10100"/>
        <dbReference type="ChEBI" id="CHEBI:65314"/>
        <dbReference type="ChEBI" id="CHEBI:65315"/>
        <dbReference type="EC" id="5.4.99.24"/>
    </reaction>
</comment>
<evidence type="ECO:0000256" key="8">
    <source>
        <dbReference type="PROSITE-ProRule" id="PRU00182"/>
    </source>
</evidence>
<dbReference type="AlphaFoldDB" id="A0A4Q7Z4V9"/>
<dbReference type="NCBIfam" id="TIGR00005">
    <property type="entry name" value="rluA_subfam"/>
    <property type="match status" value="1"/>
</dbReference>
<protein>
    <recommendedName>
        <fullName evidence="9">Pseudouridine synthase</fullName>
        <ecNumber evidence="9">5.4.99.-</ecNumber>
    </recommendedName>
</protein>
<dbReference type="Pfam" id="PF01479">
    <property type="entry name" value="S4"/>
    <property type="match status" value="1"/>
</dbReference>
<dbReference type="EMBL" id="SHKX01000012">
    <property type="protein sequence ID" value="RZU45034.1"/>
    <property type="molecule type" value="Genomic_DNA"/>
</dbReference>
<keyword evidence="12" id="KW-1185">Reference proteome</keyword>
<keyword evidence="6 9" id="KW-0413">Isomerase</keyword>
<dbReference type="Gene3D" id="3.10.290.10">
    <property type="entry name" value="RNA-binding S4 domain"/>
    <property type="match status" value="1"/>
</dbReference>
<dbReference type="GO" id="GO:0000455">
    <property type="term" value="P:enzyme-directed rRNA pseudouridine synthesis"/>
    <property type="evidence" value="ECO:0007669"/>
    <property type="project" value="TreeGrafter"/>
</dbReference>